<evidence type="ECO:0000256" key="1">
    <source>
        <dbReference type="SAM" id="MobiDB-lite"/>
    </source>
</evidence>
<dbReference type="AlphaFoldDB" id="A0AAV7LT30"/>
<comment type="caution">
    <text evidence="2">The sequence shown here is derived from an EMBL/GenBank/DDBJ whole genome shotgun (WGS) entry which is preliminary data.</text>
</comment>
<proteinExistence type="predicted"/>
<accession>A0AAV7LT30</accession>
<protein>
    <submittedName>
        <fullName evidence="2">Uncharacterized protein</fullName>
    </submittedName>
</protein>
<feature type="region of interest" description="Disordered" evidence="1">
    <location>
        <begin position="1"/>
        <end position="25"/>
    </location>
</feature>
<dbReference type="EMBL" id="JANPWB010000015">
    <property type="protein sequence ID" value="KAJ1094178.1"/>
    <property type="molecule type" value="Genomic_DNA"/>
</dbReference>
<reference evidence="2" key="1">
    <citation type="journal article" date="2022" name="bioRxiv">
        <title>Sequencing and chromosome-scale assembly of the giantPleurodeles waltlgenome.</title>
        <authorList>
            <person name="Brown T."/>
            <person name="Elewa A."/>
            <person name="Iarovenko S."/>
            <person name="Subramanian E."/>
            <person name="Araus A.J."/>
            <person name="Petzold A."/>
            <person name="Susuki M."/>
            <person name="Suzuki K.-i.T."/>
            <person name="Hayashi T."/>
            <person name="Toyoda A."/>
            <person name="Oliveira C."/>
            <person name="Osipova E."/>
            <person name="Leigh N.D."/>
            <person name="Simon A."/>
            <person name="Yun M.H."/>
        </authorList>
    </citation>
    <scope>NUCLEOTIDE SEQUENCE</scope>
    <source>
        <strain evidence="2">20211129_DDA</strain>
        <tissue evidence="2">Liver</tissue>
    </source>
</reference>
<gene>
    <name evidence="2" type="ORF">NDU88_007256</name>
</gene>
<evidence type="ECO:0000313" key="2">
    <source>
        <dbReference type="EMBL" id="KAJ1094178.1"/>
    </source>
</evidence>
<name>A0AAV7LT30_PLEWA</name>
<keyword evidence="3" id="KW-1185">Reference proteome</keyword>
<dbReference type="Proteomes" id="UP001066276">
    <property type="component" value="Chromosome 11"/>
</dbReference>
<organism evidence="2 3">
    <name type="scientific">Pleurodeles waltl</name>
    <name type="common">Iberian ribbed newt</name>
    <dbReference type="NCBI Taxonomy" id="8319"/>
    <lineage>
        <taxon>Eukaryota</taxon>
        <taxon>Metazoa</taxon>
        <taxon>Chordata</taxon>
        <taxon>Craniata</taxon>
        <taxon>Vertebrata</taxon>
        <taxon>Euteleostomi</taxon>
        <taxon>Amphibia</taxon>
        <taxon>Batrachia</taxon>
        <taxon>Caudata</taxon>
        <taxon>Salamandroidea</taxon>
        <taxon>Salamandridae</taxon>
        <taxon>Pleurodelinae</taxon>
        <taxon>Pleurodeles</taxon>
    </lineage>
</organism>
<sequence length="99" mass="11065">MRVPEEPKKKKEAGGRLDKDHETETTLRSVGIEEEGCLRGYIGTIVGTIGAREGEEAGRRLDKHHETEARLRNVGLERGAASVEAEELMRVPEKPKKME</sequence>
<evidence type="ECO:0000313" key="3">
    <source>
        <dbReference type="Proteomes" id="UP001066276"/>
    </source>
</evidence>